<reference evidence="1 2" key="1">
    <citation type="submission" date="2014-12" db="EMBL/GenBank/DDBJ databases">
        <title>16Stimator: statistical estimation of ribosomal gene copy numbers from draft genome assemblies.</title>
        <authorList>
            <person name="Perisin M.A."/>
            <person name="Vetter M."/>
            <person name="Gilbert J.A."/>
            <person name="Bergelson J."/>
        </authorList>
    </citation>
    <scope>NUCLEOTIDE SEQUENCE [LARGE SCALE GENOMIC DNA]</scope>
    <source>
        <strain evidence="1 2">MEDvA23</strain>
    </source>
</reference>
<sequence length="175" mass="18673">MATFDNAIPKTHPENSSLRKTLRECDGDACTCLKEKIEEIANSNKGPGSPKGLATRFAEQVQKGAQPPGTTSWANHQNEIARQQKNLQDHIDEYDQSGCPNGQLPSGVRQLASRPLPTQADWDANNVPMQGIDPTPAYWVGGAAVAGYVGYKVIRAIGVSFFTSPVGGAVSLALP</sequence>
<dbReference type="Proteomes" id="UP000032067">
    <property type="component" value="Unassembled WGS sequence"/>
</dbReference>
<organism evidence="1 2">
    <name type="scientific">Variovorax paradoxus</name>
    <dbReference type="NCBI Taxonomy" id="34073"/>
    <lineage>
        <taxon>Bacteria</taxon>
        <taxon>Pseudomonadati</taxon>
        <taxon>Pseudomonadota</taxon>
        <taxon>Betaproteobacteria</taxon>
        <taxon>Burkholderiales</taxon>
        <taxon>Comamonadaceae</taxon>
        <taxon>Variovorax</taxon>
    </lineage>
</organism>
<gene>
    <name evidence="1" type="ORF">RT97_26875</name>
</gene>
<name>A0A0D0LTJ9_VARPD</name>
<protein>
    <recommendedName>
        <fullName evidence="3">Tox-WTIP domain-containing protein</fullName>
    </recommendedName>
</protein>
<evidence type="ECO:0000313" key="2">
    <source>
        <dbReference type="Proteomes" id="UP000032067"/>
    </source>
</evidence>
<dbReference type="OrthoDB" id="8849588at2"/>
<accession>A0A0D0LTJ9</accession>
<evidence type="ECO:0008006" key="3">
    <source>
        <dbReference type="Google" id="ProtNLM"/>
    </source>
</evidence>
<evidence type="ECO:0000313" key="1">
    <source>
        <dbReference type="EMBL" id="KIQ21904.1"/>
    </source>
</evidence>
<dbReference type="AlphaFoldDB" id="A0A0D0LTJ9"/>
<dbReference type="EMBL" id="JXQQ01000084">
    <property type="protein sequence ID" value="KIQ21904.1"/>
    <property type="molecule type" value="Genomic_DNA"/>
</dbReference>
<dbReference type="RefSeq" id="WP_042581913.1">
    <property type="nucleotide sequence ID" value="NZ_JXQQ01000084.1"/>
</dbReference>
<comment type="caution">
    <text evidence="1">The sequence shown here is derived from an EMBL/GenBank/DDBJ whole genome shotgun (WGS) entry which is preliminary data.</text>
</comment>
<proteinExistence type="predicted"/>